<gene>
    <name evidence="1" type="ORF">NW766_007659</name>
</gene>
<dbReference type="Proteomes" id="UP001152130">
    <property type="component" value="Unassembled WGS sequence"/>
</dbReference>
<sequence length="705" mass="80342">MYYEADWETVTQQTFEETPLIFVRQQGVPGWYRTSECLWSSETSIRGKVTLDDTYEELKDFFVHDLGVKSLTLQMVYDELKQSRDNSPEYEKVLIRSLNEFLQLESRYIDPDPIRKAKVFPIRHSNGTVSLGSIDVAFAIGDRAKLKTAFEDKVSLLDFDLEDVRRLKPLFEWLRLQGRYLSNCVQEETSISTDSGRLILSGKRFLKAKAYHITRPRFRENRTECYEALRTMDVREVDEISSVLKMNQNGHPAESRVATASEHISEIGGKLTIYVAKEPKAQDISFGSVLPRKLASWLMMNPNTNRLGSVEAEMVSALTSIFASDKSVLDEILDDQGIIQIPFDNDDEDESLRLVEEQSMQLVLTPTDSSEAEASSNIPHNTDTFETEIETMSQTSHMTHQGRRAVERHSPDSTAALRPSLNDSVPNLHFRRNLSSGLEAGESVLQEDVRYRSILERVVEAARSANFPHGGAFDMQDLRDALPDANLGTYQSFDGLDVMESMGSSSQQERDKRVGAAGELYVRILIFELLSKLELPGWGRGNWQSTIRKYATVHPDYADLSHWSRRETADLVYIDASGRFTNTLIEAGILTADEWSGKQPTYYFEVKTTTGPCKTPFYMSGNQYHLVSSLRYPIETSADRLQMERIHYNGDRSEVYMIFRIYSLLDGGRINYCVYMDPKKLRDEGRLVFTEGTWSVRPGSVVEQE</sequence>
<evidence type="ECO:0008006" key="3">
    <source>
        <dbReference type="Google" id="ProtNLM"/>
    </source>
</evidence>
<comment type="caution">
    <text evidence="1">The sequence shown here is derived from an EMBL/GenBank/DDBJ whole genome shotgun (WGS) entry which is preliminary data.</text>
</comment>
<reference evidence="1" key="1">
    <citation type="submission" date="2022-10" db="EMBL/GenBank/DDBJ databases">
        <title>Fusarium specimens isolated from Avocado Roots.</title>
        <authorList>
            <person name="Stajich J."/>
            <person name="Roper C."/>
            <person name="Heimlech-Rivalta G."/>
        </authorList>
    </citation>
    <scope>NUCLEOTIDE SEQUENCE</scope>
    <source>
        <strain evidence="1">CF00143</strain>
    </source>
</reference>
<keyword evidence="2" id="KW-1185">Reference proteome</keyword>
<name>A0A9W8PLD8_9HYPO</name>
<evidence type="ECO:0000313" key="2">
    <source>
        <dbReference type="Proteomes" id="UP001152130"/>
    </source>
</evidence>
<proteinExistence type="predicted"/>
<protein>
    <recommendedName>
        <fullName evidence="3">Protein NO VEIN C-terminal domain-containing protein</fullName>
    </recommendedName>
</protein>
<evidence type="ECO:0000313" key="1">
    <source>
        <dbReference type="EMBL" id="KAJ4011027.1"/>
    </source>
</evidence>
<dbReference type="AlphaFoldDB" id="A0A9W8PLD8"/>
<accession>A0A9W8PLD8</accession>
<dbReference type="EMBL" id="JAPDHF010000011">
    <property type="protein sequence ID" value="KAJ4011027.1"/>
    <property type="molecule type" value="Genomic_DNA"/>
</dbReference>
<organism evidence="1 2">
    <name type="scientific">Fusarium irregulare</name>
    <dbReference type="NCBI Taxonomy" id="2494466"/>
    <lineage>
        <taxon>Eukaryota</taxon>
        <taxon>Fungi</taxon>
        <taxon>Dikarya</taxon>
        <taxon>Ascomycota</taxon>
        <taxon>Pezizomycotina</taxon>
        <taxon>Sordariomycetes</taxon>
        <taxon>Hypocreomycetidae</taxon>
        <taxon>Hypocreales</taxon>
        <taxon>Nectriaceae</taxon>
        <taxon>Fusarium</taxon>
        <taxon>Fusarium incarnatum-equiseti species complex</taxon>
    </lineage>
</organism>